<name>A0A174A7X4_9BACE</name>
<reference evidence="12 13" key="3">
    <citation type="journal article" date="2019" name="Nat. Med.">
        <title>A library of human gut bacterial isolates paired with longitudinal multiomics data enables mechanistic microbiome research.</title>
        <authorList>
            <person name="Poyet M."/>
            <person name="Groussin M."/>
            <person name="Gibbons S.M."/>
            <person name="Avila-Pacheco J."/>
            <person name="Jiang X."/>
            <person name="Kearney S.M."/>
            <person name="Perrotta A.R."/>
            <person name="Berdy B."/>
            <person name="Zhao S."/>
            <person name="Lieberman T.D."/>
            <person name="Swanson P.K."/>
            <person name="Smith M."/>
            <person name="Roesemann S."/>
            <person name="Alexander J.E."/>
            <person name="Rich S.A."/>
            <person name="Livny J."/>
            <person name="Vlamakis H."/>
            <person name="Clish C."/>
            <person name="Bullock K."/>
            <person name="Deik A."/>
            <person name="Scott J."/>
            <person name="Pierce K.A."/>
            <person name="Xavier R.J."/>
            <person name="Alm E.J."/>
        </authorList>
    </citation>
    <scope>NUCLEOTIDE SEQUENCE [LARGE SCALE GENOMIC DNA]</scope>
    <source>
        <strain evidence="1 13">BIOML-A73</strain>
        <strain evidence="2 12">BIOML-A74</strain>
    </source>
</reference>
<organism evidence="4 10">
    <name type="scientific">Bacteroides xylanisolvens</name>
    <dbReference type="NCBI Taxonomy" id="371601"/>
    <lineage>
        <taxon>Bacteria</taxon>
        <taxon>Pseudomonadati</taxon>
        <taxon>Bacteroidota</taxon>
        <taxon>Bacteroidia</taxon>
        <taxon>Bacteroidales</taxon>
        <taxon>Bacteroidaceae</taxon>
        <taxon>Bacteroides</taxon>
    </lineage>
</organism>
<dbReference type="Proteomes" id="UP000285503">
    <property type="component" value="Unassembled WGS sequence"/>
</dbReference>
<dbReference type="Proteomes" id="UP000183040">
    <property type="component" value="Unassembled WGS sequence"/>
</dbReference>
<proteinExistence type="predicted"/>
<evidence type="ECO:0000313" key="7">
    <source>
        <dbReference type="EMBL" id="SFN80283.1"/>
    </source>
</evidence>
<accession>A0A174A7X4</accession>
<dbReference type="EMBL" id="WDER01000052">
    <property type="protein sequence ID" value="KAB6080497.1"/>
    <property type="molecule type" value="Genomic_DNA"/>
</dbReference>
<dbReference type="Proteomes" id="UP000261210">
    <property type="component" value="Unassembled WGS sequence"/>
</dbReference>
<dbReference type="RefSeq" id="WP_055235022.1">
    <property type="nucleotide sequence ID" value="NZ_CAKOCS010000035.1"/>
</dbReference>
<dbReference type="InterPro" id="IPR025591">
    <property type="entry name" value="RloB"/>
</dbReference>
<evidence type="ECO:0000313" key="2">
    <source>
        <dbReference type="EMBL" id="KAB6080719.1"/>
    </source>
</evidence>
<gene>
    <name evidence="5" type="ORF">DW075_24850</name>
    <name evidence="4" type="ORF">DXD03_13090</name>
    <name evidence="1" type="ORF">GA560_16875</name>
    <name evidence="2" type="ORF">GA574_25850</name>
    <name evidence="3" type="ORF">LDZ35_03755</name>
    <name evidence="6" type="ORF">SAMN04487924_102180</name>
    <name evidence="7" type="ORF">SAMN05216250_14730</name>
</gene>
<reference evidence="3" key="4">
    <citation type="submission" date="2023-08" db="EMBL/GenBank/DDBJ databases">
        <title>Mucin Metabolism Genes Underlie the Key Renovations of Bacteroides xylanisolvens Genomes in Captive Great Apes.</title>
        <authorList>
            <person name="Nishida A.H."/>
        </authorList>
    </citation>
    <scope>NUCLEOTIDE SEQUENCE</scope>
    <source>
        <strain evidence="3">P19.10B</strain>
    </source>
</reference>
<dbReference type="AlphaFoldDB" id="A0A174A7X4"/>
<evidence type="ECO:0000313" key="5">
    <source>
        <dbReference type="EMBL" id="RHK16138.1"/>
    </source>
</evidence>
<reference evidence="8 9" key="1">
    <citation type="submission" date="2016-10" db="EMBL/GenBank/DDBJ databases">
        <authorList>
            <person name="de Groot N.N."/>
        </authorList>
    </citation>
    <scope>NUCLEOTIDE SEQUENCE [LARGE SCALE GENOMIC DNA]</scope>
    <source>
        <strain evidence="7 9">NLAE-zl-C202</strain>
        <strain evidence="6 8">NLAE-zl-G339</strain>
    </source>
</reference>
<evidence type="ECO:0000313" key="10">
    <source>
        <dbReference type="Proteomes" id="UP000261210"/>
    </source>
</evidence>
<dbReference type="Proteomes" id="UP000435059">
    <property type="component" value="Unassembled WGS sequence"/>
</dbReference>
<evidence type="ECO:0000313" key="9">
    <source>
        <dbReference type="Proteomes" id="UP000183766"/>
    </source>
</evidence>
<evidence type="ECO:0000313" key="12">
    <source>
        <dbReference type="Proteomes" id="UP000435059"/>
    </source>
</evidence>
<evidence type="ECO:0000313" key="8">
    <source>
        <dbReference type="Proteomes" id="UP000183040"/>
    </source>
</evidence>
<reference evidence="10 11" key="2">
    <citation type="submission" date="2018-08" db="EMBL/GenBank/DDBJ databases">
        <title>A genome reference for cultivated species of the human gut microbiota.</title>
        <authorList>
            <person name="Zou Y."/>
            <person name="Xue W."/>
            <person name="Luo G."/>
        </authorList>
    </citation>
    <scope>NUCLEOTIDE SEQUENCE [LARGE SCALE GENOMIC DNA]</scope>
    <source>
        <strain evidence="5 11">AF46-11NS</strain>
        <strain evidence="4 10">TF10-34</strain>
    </source>
</reference>
<keyword evidence="12" id="KW-1185">Reference proteome</keyword>
<dbReference type="EMBL" id="FNRP01000002">
    <property type="protein sequence ID" value="SEA09780.1"/>
    <property type="molecule type" value="Genomic_DNA"/>
</dbReference>
<dbReference type="EMBL" id="JAIWWW010000007">
    <property type="protein sequence ID" value="MCA4522327.1"/>
    <property type="molecule type" value="Genomic_DNA"/>
</dbReference>
<dbReference type="EMBL" id="FOUM01000047">
    <property type="protein sequence ID" value="SFN80283.1"/>
    <property type="molecule type" value="Genomic_DNA"/>
</dbReference>
<evidence type="ECO:0000313" key="3">
    <source>
        <dbReference type="EMBL" id="MCA4522327.1"/>
    </source>
</evidence>
<dbReference type="Proteomes" id="UP000474077">
    <property type="component" value="Unassembled WGS sequence"/>
</dbReference>
<evidence type="ECO:0000313" key="11">
    <source>
        <dbReference type="Proteomes" id="UP000285503"/>
    </source>
</evidence>
<sequence>MTATKRKNINPRIERKITRISSVREVKQTFLIICEGVNTEPDYFNAFRLTSANVKALGQGMGTLALVHKAIHIKEQEKLKGRTYNQNWVVFDKDDFPENDFNSAILLAQQNGFEVAYSNQAFEFWFLLHFNLYQGALHRSRYEKMLSALLGFAYTKKSGVSSKMFNTLFSKQEQAINHAKTIMRQFNGNNPAQQESSTTVHLLVKELNKFL</sequence>
<dbReference type="Pfam" id="PF13707">
    <property type="entry name" value="RloB"/>
    <property type="match status" value="1"/>
</dbReference>
<evidence type="ECO:0000313" key="6">
    <source>
        <dbReference type="EMBL" id="SEA09780.1"/>
    </source>
</evidence>
<dbReference type="EMBL" id="QSQU01000018">
    <property type="protein sequence ID" value="RGK61315.1"/>
    <property type="molecule type" value="Genomic_DNA"/>
</dbReference>
<evidence type="ECO:0000313" key="4">
    <source>
        <dbReference type="EMBL" id="RGK61315.1"/>
    </source>
</evidence>
<dbReference type="EMBL" id="QRNE01000303">
    <property type="protein sequence ID" value="RHK16138.1"/>
    <property type="molecule type" value="Genomic_DNA"/>
</dbReference>
<dbReference type="EMBL" id="WDES01000069">
    <property type="protein sequence ID" value="KAB6080719.1"/>
    <property type="molecule type" value="Genomic_DNA"/>
</dbReference>
<evidence type="ECO:0000313" key="13">
    <source>
        <dbReference type="Proteomes" id="UP000474077"/>
    </source>
</evidence>
<evidence type="ECO:0000313" key="1">
    <source>
        <dbReference type="EMBL" id="KAB6080497.1"/>
    </source>
</evidence>
<protein>
    <submittedName>
        <fullName evidence="4">RloB domain-containing protein</fullName>
    </submittedName>
    <submittedName>
        <fullName evidence="3">RloB family protein</fullName>
    </submittedName>
    <submittedName>
        <fullName evidence="6">RloB-like protein</fullName>
    </submittedName>
</protein>
<dbReference type="Proteomes" id="UP000183766">
    <property type="component" value="Unassembled WGS sequence"/>
</dbReference>
<dbReference type="Proteomes" id="UP001197958">
    <property type="component" value="Unassembled WGS sequence"/>
</dbReference>